<organism evidence="1 2">
    <name type="scientific">Petrolisthes cinctipes</name>
    <name type="common">Flat porcelain crab</name>
    <dbReference type="NCBI Taxonomy" id="88211"/>
    <lineage>
        <taxon>Eukaryota</taxon>
        <taxon>Metazoa</taxon>
        <taxon>Ecdysozoa</taxon>
        <taxon>Arthropoda</taxon>
        <taxon>Crustacea</taxon>
        <taxon>Multicrustacea</taxon>
        <taxon>Malacostraca</taxon>
        <taxon>Eumalacostraca</taxon>
        <taxon>Eucarida</taxon>
        <taxon>Decapoda</taxon>
        <taxon>Pleocyemata</taxon>
        <taxon>Anomura</taxon>
        <taxon>Galatheoidea</taxon>
        <taxon>Porcellanidae</taxon>
        <taxon>Petrolisthes</taxon>
    </lineage>
</organism>
<gene>
    <name evidence="1" type="ORF">Pcinc_042485</name>
</gene>
<evidence type="ECO:0000313" key="1">
    <source>
        <dbReference type="EMBL" id="KAK3850833.1"/>
    </source>
</evidence>
<reference evidence="1" key="1">
    <citation type="submission" date="2023-10" db="EMBL/GenBank/DDBJ databases">
        <title>Genome assemblies of two species of porcelain crab, Petrolisthes cinctipes and Petrolisthes manimaculis (Anomura: Porcellanidae).</title>
        <authorList>
            <person name="Angst P."/>
        </authorList>
    </citation>
    <scope>NUCLEOTIDE SEQUENCE</scope>
    <source>
        <strain evidence="1">PB745_01</strain>
        <tissue evidence="1">Gill</tissue>
    </source>
</reference>
<keyword evidence="2" id="KW-1185">Reference proteome</keyword>
<sequence>MEAASEEEELHNSSQDIGLATKDVTLRERLMHLTPDRREEFTLASQLSRFPDVFGDSPGLTTWAVHDIAVGDFNPINLPPYRVIPTHQSVLDEEVAYMLDHGLIKRFWSE</sequence>
<dbReference type="Proteomes" id="UP001286313">
    <property type="component" value="Unassembled WGS sequence"/>
</dbReference>
<protein>
    <submittedName>
        <fullName evidence="1">Uncharacterized protein</fullName>
    </submittedName>
</protein>
<comment type="caution">
    <text evidence="1">The sequence shown here is derived from an EMBL/GenBank/DDBJ whole genome shotgun (WGS) entry which is preliminary data.</text>
</comment>
<name>A0AAE1BHW5_PETCI</name>
<proteinExistence type="predicted"/>
<dbReference type="AlphaFoldDB" id="A0AAE1BHW5"/>
<evidence type="ECO:0000313" key="2">
    <source>
        <dbReference type="Proteomes" id="UP001286313"/>
    </source>
</evidence>
<dbReference type="EMBL" id="JAWQEG010008178">
    <property type="protein sequence ID" value="KAK3850833.1"/>
    <property type="molecule type" value="Genomic_DNA"/>
</dbReference>
<accession>A0AAE1BHW5</accession>